<evidence type="ECO:0000313" key="3">
    <source>
        <dbReference type="Proteomes" id="UP001556367"/>
    </source>
</evidence>
<evidence type="ECO:0000313" key="2">
    <source>
        <dbReference type="EMBL" id="KAL0955429.1"/>
    </source>
</evidence>
<accession>A0ABR3JI67</accession>
<keyword evidence="3" id="KW-1185">Reference proteome</keyword>
<dbReference type="Proteomes" id="UP001556367">
    <property type="component" value="Unassembled WGS sequence"/>
</dbReference>
<reference evidence="3" key="1">
    <citation type="submission" date="2024-06" db="EMBL/GenBank/DDBJ databases">
        <title>Multi-omics analyses provide insights into the biosynthesis of the anticancer antibiotic pleurotin in Hohenbuehelia grisea.</title>
        <authorList>
            <person name="Weaver J.A."/>
            <person name="Alberti F."/>
        </authorList>
    </citation>
    <scope>NUCLEOTIDE SEQUENCE [LARGE SCALE GENOMIC DNA]</scope>
    <source>
        <strain evidence="3">T-177</strain>
    </source>
</reference>
<feature type="chain" id="PRO_5046539938" evidence="1">
    <location>
        <begin position="21"/>
        <end position="182"/>
    </location>
</feature>
<gene>
    <name evidence="2" type="ORF">HGRIS_001675</name>
</gene>
<evidence type="ECO:0000256" key="1">
    <source>
        <dbReference type="SAM" id="SignalP"/>
    </source>
</evidence>
<dbReference type="EMBL" id="JASNQZ010000006">
    <property type="protein sequence ID" value="KAL0955429.1"/>
    <property type="molecule type" value="Genomic_DNA"/>
</dbReference>
<keyword evidence="1" id="KW-0732">Signal</keyword>
<name>A0ABR3JI67_9AGAR</name>
<organism evidence="2 3">
    <name type="scientific">Hohenbuehelia grisea</name>
    <dbReference type="NCBI Taxonomy" id="104357"/>
    <lineage>
        <taxon>Eukaryota</taxon>
        <taxon>Fungi</taxon>
        <taxon>Dikarya</taxon>
        <taxon>Basidiomycota</taxon>
        <taxon>Agaricomycotina</taxon>
        <taxon>Agaricomycetes</taxon>
        <taxon>Agaricomycetidae</taxon>
        <taxon>Agaricales</taxon>
        <taxon>Pleurotineae</taxon>
        <taxon>Pleurotaceae</taxon>
        <taxon>Hohenbuehelia</taxon>
    </lineage>
</organism>
<proteinExistence type="predicted"/>
<feature type="signal peptide" evidence="1">
    <location>
        <begin position="1"/>
        <end position="20"/>
    </location>
</feature>
<sequence length="182" mass="20249">MKFFLAIIPSILLCAQTAFAAPNALADYNLAIRAAASKPKPPQKTTVQSWLENRLLEVFSVKDSDAEFNELFERTWSLGVNLTQNNNPIPREVLRSNLFIQKHTSKSIQLIYEDIREIDTSGNESAGIVAGTFRIKRRGINSTVADSQTHVVFITTVASEGGNKTENLRIVKNDEFVINSPL</sequence>
<protein>
    <submittedName>
        <fullName evidence="2">Uncharacterized protein</fullName>
    </submittedName>
</protein>
<comment type="caution">
    <text evidence="2">The sequence shown here is derived from an EMBL/GenBank/DDBJ whole genome shotgun (WGS) entry which is preliminary data.</text>
</comment>